<dbReference type="EMBL" id="BQNB010015498">
    <property type="protein sequence ID" value="GJT40708.1"/>
    <property type="molecule type" value="Genomic_DNA"/>
</dbReference>
<keyword evidence="2" id="KW-1185">Reference proteome</keyword>
<name>A0ABQ5DQZ0_9ASTR</name>
<accession>A0ABQ5DQZ0</accession>
<reference evidence="1" key="2">
    <citation type="submission" date="2022-01" db="EMBL/GenBank/DDBJ databases">
        <authorList>
            <person name="Yamashiro T."/>
            <person name="Shiraishi A."/>
            <person name="Satake H."/>
            <person name="Nakayama K."/>
        </authorList>
    </citation>
    <scope>NUCLEOTIDE SEQUENCE</scope>
</reference>
<evidence type="ECO:0000313" key="1">
    <source>
        <dbReference type="EMBL" id="GJT40708.1"/>
    </source>
</evidence>
<dbReference type="Proteomes" id="UP001151760">
    <property type="component" value="Unassembled WGS sequence"/>
</dbReference>
<proteinExistence type="predicted"/>
<reference evidence="1" key="1">
    <citation type="journal article" date="2022" name="Int. J. Mol. Sci.">
        <title>Draft Genome of Tanacetum Coccineum: Genomic Comparison of Closely Related Tanacetum-Family Plants.</title>
        <authorList>
            <person name="Yamashiro T."/>
            <person name="Shiraishi A."/>
            <person name="Nakayama K."/>
            <person name="Satake H."/>
        </authorList>
    </citation>
    <scope>NUCLEOTIDE SEQUENCE</scope>
</reference>
<gene>
    <name evidence="1" type="ORF">Tco_0940573</name>
</gene>
<protein>
    <submittedName>
        <fullName evidence="1">Uncharacterized protein</fullName>
    </submittedName>
</protein>
<sequence>MDRALALQEVLNPFRKIFIWKKAVGFLGSLPVPLQHMEWKQDSEGNFGKKEEGDGQWHAEIRLTDPYGNVYDEDMLEVRVNVMGSDEVLFTSEAWKRAFDINELIYTELCHEFYATFEFDEAVADDELMTKKAIKFRLCGKAYAMSILDCAKRLGLYTDVEIQEYEFETYFIGGLKNDDDFSADQYWLNISSEETLTLSRSSAKTIRKPVLKVLQKMITCGLCQRTTGYDKFVMRIAKRLGMLSDEVLNGLNAPTYCITLDANILRELIGSNGRLIPEEIAPSVPRVVTARASRPTTSDLYISQLETRLCIERMTRRQSYHSERYAGVLEHIASYYGFTLRDPYNPPNYFKQQQQHDD</sequence>
<organism evidence="1 2">
    <name type="scientific">Tanacetum coccineum</name>
    <dbReference type="NCBI Taxonomy" id="301880"/>
    <lineage>
        <taxon>Eukaryota</taxon>
        <taxon>Viridiplantae</taxon>
        <taxon>Streptophyta</taxon>
        <taxon>Embryophyta</taxon>
        <taxon>Tracheophyta</taxon>
        <taxon>Spermatophyta</taxon>
        <taxon>Magnoliopsida</taxon>
        <taxon>eudicotyledons</taxon>
        <taxon>Gunneridae</taxon>
        <taxon>Pentapetalae</taxon>
        <taxon>asterids</taxon>
        <taxon>campanulids</taxon>
        <taxon>Asterales</taxon>
        <taxon>Asteraceae</taxon>
        <taxon>Asteroideae</taxon>
        <taxon>Anthemideae</taxon>
        <taxon>Anthemidinae</taxon>
        <taxon>Tanacetum</taxon>
    </lineage>
</organism>
<evidence type="ECO:0000313" key="2">
    <source>
        <dbReference type="Proteomes" id="UP001151760"/>
    </source>
</evidence>
<comment type="caution">
    <text evidence="1">The sequence shown here is derived from an EMBL/GenBank/DDBJ whole genome shotgun (WGS) entry which is preliminary data.</text>
</comment>